<keyword evidence="3" id="KW-0862">Zinc</keyword>
<keyword evidence="1" id="KW-0479">Metal-binding</keyword>
<dbReference type="SUPFAM" id="SSF57850">
    <property type="entry name" value="RING/U-box"/>
    <property type="match status" value="1"/>
</dbReference>
<dbReference type="Proteomes" id="UP000807159">
    <property type="component" value="Chromosome 14"/>
</dbReference>
<dbReference type="PANTHER" id="PTHR45969">
    <property type="entry name" value="RING ZINC FINGER PROTEIN-RELATED"/>
    <property type="match status" value="1"/>
</dbReference>
<evidence type="ECO:0000256" key="3">
    <source>
        <dbReference type="ARBA" id="ARBA00022833"/>
    </source>
</evidence>
<dbReference type="InterPro" id="IPR011016">
    <property type="entry name" value="Znf_RING-CH"/>
</dbReference>
<dbReference type="InterPro" id="IPR001841">
    <property type="entry name" value="Znf_RING"/>
</dbReference>
<dbReference type="PROSITE" id="PS50089">
    <property type="entry name" value="ZF_RING_2"/>
    <property type="match status" value="1"/>
</dbReference>
<feature type="domain" description="RING-type" evidence="6">
    <location>
        <begin position="166"/>
        <end position="209"/>
    </location>
</feature>
<dbReference type="AlphaFoldDB" id="A0A8T2X550"/>
<evidence type="ECO:0000256" key="4">
    <source>
        <dbReference type="PROSITE-ProRule" id="PRU00175"/>
    </source>
</evidence>
<reference evidence="7" key="1">
    <citation type="journal article" date="2021" name="J. Hered.">
        <title>Genome Assembly of Salicaceae Populus deltoides (Eastern Cottonwood) I-69 Based on Nanopore Sequencing and Hi-C Technologies.</title>
        <authorList>
            <person name="Bai S."/>
            <person name="Wu H."/>
            <person name="Zhang J."/>
            <person name="Pan Z."/>
            <person name="Zhao W."/>
            <person name="Li Z."/>
            <person name="Tong C."/>
        </authorList>
    </citation>
    <scope>NUCLEOTIDE SEQUENCE</scope>
    <source>
        <tissue evidence="7">Leaf</tissue>
    </source>
</reference>
<dbReference type="SMART" id="SM00184">
    <property type="entry name" value="RING"/>
    <property type="match status" value="1"/>
</dbReference>
<accession>A0A8T2X550</accession>
<sequence length="238" mass="27446">MLMTVLSVNRHKSPQDNEKEQDYKRDRAAETDDYHASSTPSSLFPQLQHVALVQNVLLVYNKTGGYFLTTYGFTRLPQSETTELPLITTITDQSNRIQLRGLVLCLFTYVGLSDFLETDNIWPDYPTRTSFYPSLSAALIREILPVIKFEDLLGGDGGCCDLPESCAVCLYEFEGEDEIRWLKNCKHIFHRACLDRWMDHDRNTCPLCRTSFVPDEMQGEFNQRLWAANSDDIDFYDE</sequence>
<dbReference type="GO" id="GO:0061630">
    <property type="term" value="F:ubiquitin protein ligase activity"/>
    <property type="evidence" value="ECO:0007669"/>
    <property type="project" value="TreeGrafter"/>
</dbReference>
<proteinExistence type="predicted"/>
<dbReference type="GO" id="GO:0008270">
    <property type="term" value="F:zinc ion binding"/>
    <property type="evidence" value="ECO:0007669"/>
    <property type="project" value="UniProtKB-KW"/>
</dbReference>
<dbReference type="SMART" id="SM00744">
    <property type="entry name" value="RINGv"/>
    <property type="match status" value="1"/>
</dbReference>
<evidence type="ECO:0000259" key="6">
    <source>
        <dbReference type="PROSITE" id="PS50089"/>
    </source>
</evidence>
<dbReference type="FunFam" id="3.30.40.10:FF:000497">
    <property type="entry name" value="RING-H2 finger protein ATL73"/>
    <property type="match status" value="1"/>
</dbReference>
<keyword evidence="2 4" id="KW-0863">Zinc-finger</keyword>
<dbReference type="InterPro" id="IPR013083">
    <property type="entry name" value="Znf_RING/FYVE/PHD"/>
</dbReference>
<evidence type="ECO:0000256" key="1">
    <source>
        <dbReference type="ARBA" id="ARBA00022723"/>
    </source>
</evidence>
<evidence type="ECO:0000256" key="5">
    <source>
        <dbReference type="SAM" id="MobiDB-lite"/>
    </source>
</evidence>
<protein>
    <recommendedName>
        <fullName evidence="6">RING-type domain-containing protein</fullName>
    </recommendedName>
</protein>
<dbReference type="GO" id="GO:0016567">
    <property type="term" value="P:protein ubiquitination"/>
    <property type="evidence" value="ECO:0007669"/>
    <property type="project" value="TreeGrafter"/>
</dbReference>
<dbReference type="Gene3D" id="3.30.40.10">
    <property type="entry name" value="Zinc/RING finger domain, C3HC4 (zinc finger)"/>
    <property type="match status" value="1"/>
</dbReference>
<name>A0A8T2X550_POPDE</name>
<feature type="region of interest" description="Disordered" evidence="5">
    <location>
        <begin position="1"/>
        <end position="41"/>
    </location>
</feature>
<dbReference type="EMBL" id="JACEGQ020000014">
    <property type="protein sequence ID" value="KAH8488715.1"/>
    <property type="molecule type" value="Genomic_DNA"/>
</dbReference>
<comment type="caution">
    <text evidence="7">The sequence shown here is derived from an EMBL/GenBank/DDBJ whole genome shotgun (WGS) entry which is preliminary data.</text>
</comment>
<feature type="compositionally biased region" description="Basic and acidic residues" evidence="5">
    <location>
        <begin position="13"/>
        <end position="35"/>
    </location>
</feature>
<gene>
    <name evidence="7" type="ORF">H0E87_024373</name>
</gene>
<dbReference type="Pfam" id="PF13639">
    <property type="entry name" value="zf-RING_2"/>
    <property type="match status" value="1"/>
</dbReference>
<dbReference type="PANTHER" id="PTHR45969:SF10">
    <property type="entry name" value="BRASSINOSTEROID-RESPONSIVE RING PROTEIN 1"/>
    <property type="match status" value="1"/>
</dbReference>
<evidence type="ECO:0000313" key="7">
    <source>
        <dbReference type="EMBL" id="KAH8488715.1"/>
    </source>
</evidence>
<evidence type="ECO:0000256" key="2">
    <source>
        <dbReference type="ARBA" id="ARBA00022771"/>
    </source>
</evidence>
<organism evidence="7 8">
    <name type="scientific">Populus deltoides</name>
    <name type="common">Eastern poplar</name>
    <name type="synonym">Eastern cottonwood</name>
    <dbReference type="NCBI Taxonomy" id="3696"/>
    <lineage>
        <taxon>Eukaryota</taxon>
        <taxon>Viridiplantae</taxon>
        <taxon>Streptophyta</taxon>
        <taxon>Embryophyta</taxon>
        <taxon>Tracheophyta</taxon>
        <taxon>Spermatophyta</taxon>
        <taxon>Magnoliopsida</taxon>
        <taxon>eudicotyledons</taxon>
        <taxon>Gunneridae</taxon>
        <taxon>Pentapetalae</taxon>
        <taxon>rosids</taxon>
        <taxon>fabids</taxon>
        <taxon>Malpighiales</taxon>
        <taxon>Salicaceae</taxon>
        <taxon>Saliceae</taxon>
        <taxon>Populus</taxon>
    </lineage>
</organism>
<keyword evidence="8" id="KW-1185">Reference proteome</keyword>
<evidence type="ECO:0000313" key="8">
    <source>
        <dbReference type="Proteomes" id="UP000807159"/>
    </source>
</evidence>